<reference evidence="3" key="1">
    <citation type="journal article" date="2019" name="Int. J. Syst. Evol. Microbiol.">
        <title>The Global Catalogue of Microorganisms (GCM) 10K type strain sequencing project: providing services to taxonomists for standard genome sequencing and annotation.</title>
        <authorList>
            <consortium name="The Broad Institute Genomics Platform"/>
            <consortium name="The Broad Institute Genome Sequencing Center for Infectious Disease"/>
            <person name="Wu L."/>
            <person name="Ma J."/>
        </authorList>
    </citation>
    <scope>NUCLEOTIDE SEQUENCE [LARGE SCALE GENOMIC DNA]</scope>
    <source>
        <strain evidence="3">JCM 17839</strain>
    </source>
</reference>
<accession>A0ABP8PKB2</accession>
<dbReference type="SUPFAM" id="SSF54427">
    <property type="entry name" value="NTF2-like"/>
    <property type="match status" value="1"/>
</dbReference>
<organism evidence="2 3">
    <name type="scientific">Microbacterium panaciterrae</name>
    <dbReference type="NCBI Taxonomy" id="985759"/>
    <lineage>
        <taxon>Bacteria</taxon>
        <taxon>Bacillati</taxon>
        <taxon>Actinomycetota</taxon>
        <taxon>Actinomycetes</taxon>
        <taxon>Micrococcales</taxon>
        <taxon>Microbacteriaceae</taxon>
        <taxon>Microbacterium</taxon>
    </lineage>
</organism>
<comment type="caution">
    <text evidence="2">The sequence shown here is derived from an EMBL/GenBank/DDBJ whole genome shotgun (WGS) entry which is preliminary data.</text>
</comment>
<proteinExistence type="predicted"/>
<dbReference type="RefSeq" id="WP_345187727.1">
    <property type="nucleotide sequence ID" value="NZ_BAABGP010000018.1"/>
</dbReference>
<dbReference type="Pfam" id="PF13577">
    <property type="entry name" value="SnoaL_4"/>
    <property type="match status" value="1"/>
</dbReference>
<dbReference type="Proteomes" id="UP001500731">
    <property type="component" value="Unassembled WGS sequence"/>
</dbReference>
<sequence length="145" mass="16605">MTGFDDWYAITRLITQYGRLADQRRMTEMAELFTPDGRMLMFRARTAAPAEAPQGTAELIEAFGALTAFSATSHVLSPSEVLVDGDAAQAHTYCMSHHIRDTPDGRVRFTLADRYEDALIRVGERWRFQERRKYTDWTESAPLKR</sequence>
<dbReference type="EMBL" id="BAABGP010000018">
    <property type="protein sequence ID" value="GAA4487951.1"/>
    <property type="molecule type" value="Genomic_DNA"/>
</dbReference>
<evidence type="ECO:0000259" key="1">
    <source>
        <dbReference type="Pfam" id="PF13577"/>
    </source>
</evidence>
<dbReference type="InterPro" id="IPR032710">
    <property type="entry name" value="NTF2-like_dom_sf"/>
</dbReference>
<gene>
    <name evidence="2" type="ORF">GCM10023171_26560</name>
</gene>
<feature type="domain" description="SnoaL-like" evidence="1">
    <location>
        <begin position="7"/>
        <end position="132"/>
    </location>
</feature>
<name>A0ABP8PKB2_9MICO</name>
<evidence type="ECO:0000313" key="3">
    <source>
        <dbReference type="Proteomes" id="UP001500731"/>
    </source>
</evidence>
<dbReference type="Gene3D" id="3.10.450.50">
    <property type="match status" value="1"/>
</dbReference>
<keyword evidence="3" id="KW-1185">Reference proteome</keyword>
<evidence type="ECO:0000313" key="2">
    <source>
        <dbReference type="EMBL" id="GAA4487951.1"/>
    </source>
</evidence>
<dbReference type="InterPro" id="IPR037401">
    <property type="entry name" value="SnoaL-like"/>
</dbReference>
<protein>
    <submittedName>
        <fullName evidence="2">Nuclear transport factor 2 family protein</fullName>
    </submittedName>
</protein>